<reference evidence="1 2" key="1">
    <citation type="submission" date="2019-09" db="EMBL/GenBank/DDBJ databases">
        <title>Genomes of family Cryomorphaceae.</title>
        <authorList>
            <person name="Bowman J.P."/>
        </authorList>
    </citation>
    <scope>NUCLEOTIDE SEQUENCE [LARGE SCALE GENOMIC DNA]</scope>
    <source>
        <strain evidence="1 2">LMG 25704</strain>
    </source>
</reference>
<evidence type="ECO:0000313" key="1">
    <source>
        <dbReference type="EMBL" id="KAB2805339.1"/>
    </source>
</evidence>
<dbReference type="InterPro" id="IPR000801">
    <property type="entry name" value="Esterase-like"/>
</dbReference>
<gene>
    <name evidence="1" type="ORF">F8C67_13905</name>
</gene>
<dbReference type="Proteomes" id="UP000468650">
    <property type="component" value="Unassembled WGS sequence"/>
</dbReference>
<dbReference type="OrthoDB" id="9784036at2"/>
<dbReference type="InterPro" id="IPR029058">
    <property type="entry name" value="AB_hydrolase_fold"/>
</dbReference>
<dbReference type="Pfam" id="PF00756">
    <property type="entry name" value="Esterase"/>
    <property type="match status" value="1"/>
</dbReference>
<organism evidence="1 2">
    <name type="scientific">Phaeocystidibacter luteus</name>
    <dbReference type="NCBI Taxonomy" id="911197"/>
    <lineage>
        <taxon>Bacteria</taxon>
        <taxon>Pseudomonadati</taxon>
        <taxon>Bacteroidota</taxon>
        <taxon>Flavobacteriia</taxon>
        <taxon>Flavobacteriales</taxon>
        <taxon>Phaeocystidibacteraceae</taxon>
        <taxon>Phaeocystidibacter</taxon>
    </lineage>
</organism>
<evidence type="ECO:0000313" key="2">
    <source>
        <dbReference type="Proteomes" id="UP000468650"/>
    </source>
</evidence>
<dbReference type="EMBL" id="WBVO01000016">
    <property type="protein sequence ID" value="KAB2805339.1"/>
    <property type="molecule type" value="Genomic_DNA"/>
</dbReference>
<comment type="caution">
    <text evidence="1">The sequence shown here is derived from an EMBL/GenBank/DDBJ whole genome shotgun (WGS) entry which is preliminary data.</text>
</comment>
<name>A0A6N6RCP3_9FLAO</name>
<dbReference type="InterPro" id="IPR050583">
    <property type="entry name" value="Mycobacterial_A85_antigen"/>
</dbReference>
<dbReference type="SUPFAM" id="SSF53474">
    <property type="entry name" value="alpha/beta-Hydrolases"/>
    <property type="match status" value="1"/>
</dbReference>
<dbReference type="PANTHER" id="PTHR48098">
    <property type="entry name" value="ENTEROCHELIN ESTERASE-RELATED"/>
    <property type="match status" value="1"/>
</dbReference>
<dbReference type="Gene3D" id="3.40.50.1820">
    <property type="entry name" value="alpha/beta hydrolase"/>
    <property type="match status" value="1"/>
</dbReference>
<dbReference type="PANTHER" id="PTHR48098:SF6">
    <property type="entry name" value="FERRI-BACILLIBACTIN ESTERASE BESA"/>
    <property type="match status" value="1"/>
</dbReference>
<dbReference type="AlphaFoldDB" id="A0A6N6RCP3"/>
<dbReference type="RefSeq" id="WP_151668476.1">
    <property type="nucleotide sequence ID" value="NZ_WBVO01000016.1"/>
</dbReference>
<proteinExistence type="predicted"/>
<accession>A0A6N6RCP3</accession>
<dbReference type="PROSITE" id="PS51257">
    <property type="entry name" value="PROKAR_LIPOPROTEIN"/>
    <property type="match status" value="1"/>
</dbReference>
<sequence>MRRLLPLLILFVIIACESTPEPPATGKLELIGNWSPERLSRRDVWVWTPPNYDTAQTYPVIIMHDGQMLFDSTSTWNGQEWQVDETMNRLIADGEIRPAIIVAVANGDKYRRTDYLPTKVVDALPEAFRDTLLEVELENRSRADDYVRFMISELKPFIQGNYSVSEQPSDYFVMGSSMGGLISLYTVTQFPEHFGGAACMSTHWPGSLVFNDGVIPEAMFEYLSGHMPNPNACKLYFDHGTVGLDSLYRPYQAKMDSIALAYGYTGNQYRTIVFDGAEHSERAWAARLHAPLKFLLGKP</sequence>
<keyword evidence="2" id="KW-1185">Reference proteome</keyword>
<protein>
    <submittedName>
        <fullName evidence="1">Esterase family protein</fullName>
    </submittedName>
</protein>